<dbReference type="Proteomes" id="UP001162483">
    <property type="component" value="Unassembled WGS sequence"/>
</dbReference>
<keyword evidence="2" id="KW-1185">Reference proteome</keyword>
<dbReference type="EMBL" id="CATNWA010012186">
    <property type="protein sequence ID" value="CAI9562957.1"/>
    <property type="molecule type" value="Genomic_DNA"/>
</dbReference>
<comment type="caution">
    <text evidence="1">The sequence shown here is derived from an EMBL/GenBank/DDBJ whole genome shotgun (WGS) entry which is preliminary data.</text>
</comment>
<reference evidence="1" key="1">
    <citation type="submission" date="2023-05" db="EMBL/GenBank/DDBJ databases">
        <authorList>
            <person name="Stuckert A."/>
        </authorList>
    </citation>
    <scope>NUCLEOTIDE SEQUENCE</scope>
</reference>
<name>A0ABN9CU51_9NEOB</name>
<gene>
    <name evidence="1" type="ORF">SPARVUS_LOCUS5680473</name>
</gene>
<organism evidence="1 2">
    <name type="scientific">Staurois parvus</name>
    <dbReference type="NCBI Taxonomy" id="386267"/>
    <lineage>
        <taxon>Eukaryota</taxon>
        <taxon>Metazoa</taxon>
        <taxon>Chordata</taxon>
        <taxon>Craniata</taxon>
        <taxon>Vertebrata</taxon>
        <taxon>Euteleostomi</taxon>
        <taxon>Amphibia</taxon>
        <taxon>Batrachia</taxon>
        <taxon>Anura</taxon>
        <taxon>Neobatrachia</taxon>
        <taxon>Ranoidea</taxon>
        <taxon>Ranidae</taxon>
        <taxon>Staurois</taxon>
    </lineage>
</organism>
<sequence>MGPPGNRGLWGPLSLPTPTKAHEKANERYLGHLIGPPTDPGPLGSARVAKWSVRSCLFASCVYSSNICVALTSTGDA</sequence>
<evidence type="ECO:0000313" key="2">
    <source>
        <dbReference type="Proteomes" id="UP001162483"/>
    </source>
</evidence>
<proteinExistence type="predicted"/>
<accession>A0ABN9CU51</accession>
<evidence type="ECO:0000313" key="1">
    <source>
        <dbReference type="EMBL" id="CAI9562957.1"/>
    </source>
</evidence>
<protein>
    <submittedName>
        <fullName evidence="1">Uncharacterized protein</fullName>
    </submittedName>
</protein>